<dbReference type="EMBL" id="JXTB01000571">
    <property type="protein sequence ID" value="PON36389.1"/>
    <property type="molecule type" value="Genomic_DNA"/>
</dbReference>
<comment type="caution">
    <text evidence="2">The sequence shown here is derived from an EMBL/GenBank/DDBJ whole genome shotgun (WGS) entry which is preliminary data.</text>
</comment>
<evidence type="ECO:0000313" key="3">
    <source>
        <dbReference type="Proteomes" id="UP000237105"/>
    </source>
</evidence>
<dbReference type="STRING" id="3476.A0A2P5AIM0"/>
<dbReference type="Pfam" id="PF25597">
    <property type="entry name" value="SH3_retrovirus"/>
    <property type="match status" value="1"/>
</dbReference>
<dbReference type="InterPro" id="IPR057670">
    <property type="entry name" value="SH3_retrovirus"/>
</dbReference>
<organism evidence="2 3">
    <name type="scientific">Parasponia andersonii</name>
    <name type="common">Sponia andersonii</name>
    <dbReference type="NCBI Taxonomy" id="3476"/>
    <lineage>
        <taxon>Eukaryota</taxon>
        <taxon>Viridiplantae</taxon>
        <taxon>Streptophyta</taxon>
        <taxon>Embryophyta</taxon>
        <taxon>Tracheophyta</taxon>
        <taxon>Spermatophyta</taxon>
        <taxon>Magnoliopsida</taxon>
        <taxon>eudicotyledons</taxon>
        <taxon>Gunneridae</taxon>
        <taxon>Pentapetalae</taxon>
        <taxon>rosids</taxon>
        <taxon>fabids</taxon>
        <taxon>Rosales</taxon>
        <taxon>Cannabaceae</taxon>
        <taxon>Parasponia</taxon>
    </lineage>
</organism>
<accession>A0A2P5AIM0</accession>
<dbReference type="Proteomes" id="UP000237105">
    <property type="component" value="Unassembled WGS sequence"/>
</dbReference>
<name>A0A2P5AIM0_PARAD</name>
<dbReference type="PANTHER" id="PTHR42648">
    <property type="entry name" value="TRANSPOSASE, PUTATIVE-RELATED"/>
    <property type="match status" value="1"/>
</dbReference>
<dbReference type="PANTHER" id="PTHR42648:SF22">
    <property type="entry name" value="REVERSE TRANSCRIPTASE TY1_COPIA-TYPE DOMAIN-CONTAINING PROTEIN"/>
    <property type="match status" value="1"/>
</dbReference>
<keyword evidence="3" id="KW-1185">Reference proteome</keyword>
<reference evidence="3" key="1">
    <citation type="submission" date="2016-06" db="EMBL/GenBank/DDBJ databases">
        <title>Parallel loss of symbiosis genes in relatives of nitrogen-fixing non-legume Parasponia.</title>
        <authorList>
            <person name="Van Velzen R."/>
            <person name="Holmer R."/>
            <person name="Bu F."/>
            <person name="Rutten L."/>
            <person name="Van Zeijl A."/>
            <person name="Liu W."/>
            <person name="Santuari L."/>
            <person name="Cao Q."/>
            <person name="Sharma T."/>
            <person name="Shen D."/>
            <person name="Roswanjaya Y."/>
            <person name="Wardhani T."/>
            <person name="Kalhor M.S."/>
            <person name="Jansen J."/>
            <person name="Van den Hoogen J."/>
            <person name="Gungor B."/>
            <person name="Hartog M."/>
            <person name="Hontelez J."/>
            <person name="Verver J."/>
            <person name="Yang W.-C."/>
            <person name="Schijlen E."/>
            <person name="Repin R."/>
            <person name="Schilthuizen M."/>
            <person name="Schranz E."/>
            <person name="Heidstra R."/>
            <person name="Miyata K."/>
            <person name="Fedorova E."/>
            <person name="Kohlen W."/>
            <person name="Bisseling T."/>
            <person name="Smit S."/>
            <person name="Geurts R."/>
        </authorList>
    </citation>
    <scope>NUCLEOTIDE SEQUENCE [LARGE SCALE GENOMIC DNA]</scope>
    <source>
        <strain evidence="3">cv. WU1-14</strain>
    </source>
</reference>
<feature type="domain" description="Retroviral polymerase SH3-like" evidence="1">
    <location>
        <begin position="59"/>
        <end position="120"/>
    </location>
</feature>
<dbReference type="OrthoDB" id="1166717at2759"/>
<proteinExistence type="predicted"/>
<protein>
    <recommendedName>
        <fullName evidence="1">Retroviral polymerase SH3-like domain-containing protein</fullName>
    </recommendedName>
</protein>
<dbReference type="AlphaFoldDB" id="A0A2P5AIM0"/>
<evidence type="ECO:0000313" key="2">
    <source>
        <dbReference type="EMBL" id="PON36389.1"/>
    </source>
</evidence>
<sequence length="129" mass="15133">MFSMNVPKNFWGEAILTATYLRNRIPSRVFKFKTPCQTLLSCYLNTRIINTLSPKIFGCTVFVHNHSQHWSKLDPKAIKCIFLSYSPSQKGYKCYSNITRKFYTAMDITFSETESYFPKIHIQEEKPEV</sequence>
<gene>
    <name evidence="2" type="ORF">PanWU01x14_328840</name>
</gene>
<dbReference type="InterPro" id="IPR039537">
    <property type="entry name" value="Retrotran_Ty1/copia-like"/>
</dbReference>
<evidence type="ECO:0000259" key="1">
    <source>
        <dbReference type="Pfam" id="PF25597"/>
    </source>
</evidence>